<evidence type="ECO:0000256" key="2">
    <source>
        <dbReference type="SAM" id="MobiDB-lite"/>
    </source>
</evidence>
<dbReference type="OrthoDB" id="426882at2759"/>
<dbReference type="GO" id="GO:0003677">
    <property type="term" value="F:DNA binding"/>
    <property type="evidence" value="ECO:0007669"/>
    <property type="project" value="InterPro"/>
</dbReference>
<feature type="domain" description="Xylanolytic transcriptional activator regulatory" evidence="3">
    <location>
        <begin position="146"/>
        <end position="293"/>
    </location>
</feature>
<evidence type="ECO:0000259" key="3">
    <source>
        <dbReference type="Pfam" id="PF04082"/>
    </source>
</evidence>
<dbReference type="Pfam" id="PF04082">
    <property type="entry name" value="Fungal_trans"/>
    <property type="match status" value="1"/>
</dbReference>
<evidence type="ECO:0000256" key="1">
    <source>
        <dbReference type="ARBA" id="ARBA00023242"/>
    </source>
</evidence>
<keyword evidence="5" id="KW-1185">Reference proteome</keyword>
<reference evidence="4" key="1">
    <citation type="journal article" date="2020" name="Stud. Mycol.">
        <title>101 Dothideomycetes genomes: a test case for predicting lifestyles and emergence of pathogens.</title>
        <authorList>
            <person name="Haridas S."/>
            <person name="Albert R."/>
            <person name="Binder M."/>
            <person name="Bloem J."/>
            <person name="Labutti K."/>
            <person name="Salamov A."/>
            <person name="Andreopoulos B."/>
            <person name="Baker S."/>
            <person name="Barry K."/>
            <person name="Bills G."/>
            <person name="Bluhm B."/>
            <person name="Cannon C."/>
            <person name="Castanera R."/>
            <person name="Culley D."/>
            <person name="Daum C."/>
            <person name="Ezra D."/>
            <person name="Gonzalez J."/>
            <person name="Henrissat B."/>
            <person name="Kuo A."/>
            <person name="Liang C."/>
            <person name="Lipzen A."/>
            <person name="Lutzoni F."/>
            <person name="Magnuson J."/>
            <person name="Mondo S."/>
            <person name="Nolan M."/>
            <person name="Ohm R."/>
            <person name="Pangilinan J."/>
            <person name="Park H.-J."/>
            <person name="Ramirez L."/>
            <person name="Alfaro M."/>
            <person name="Sun H."/>
            <person name="Tritt A."/>
            <person name="Yoshinaga Y."/>
            <person name="Zwiers L.-H."/>
            <person name="Turgeon B."/>
            <person name="Goodwin S."/>
            <person name="Spatafora J."/>
            <person name="Crous P."/>
            <person name="Grigoriev I."/>
        </authorList>
    </citation>
    <scope>NUCLEOTIDE SEQUENCE</scope>
    <source>
        <strain evidence="4">CBS 116435</strain>
    </source>
</reference>
<comment type="caution">
    <text evidence="4">The sequence shown here is derived from an EMBL/GenBank/DDBJ whole genome shotgun (WGS) entry which is preliminary data.</text>
</comment>
<dbReference type="CDD" id="cd12148">
    <property type="entry name" value="fungal_TF_MHR"/>
    <property type="match status" value="1"/>
</dbReference>
<dbReference type="AlphaFoldDB" id="A0A9P4QGN1"/>
<dbReference type="GO" id="GO:0008270">
    <property type="term" value="F:zinc ion binding"/>
    <property type="evidence" value="ECO:0007669"/>
    <property type="project" value="InterPro"/>
</dbReference>
<protein>
    <recommendedName>
        <fullName evidence="3">Xylanolytic transcriptional activator regulatory domain-containing protein</fullName>
    </recommendedName>
</protein>
<dbReference type="PANTHER" id="PTHR47256:SF10">
    <property type="entry name" value="ZN(II)2CYS6 TRANSCRIPTION FACTOR (EUROFUNG)"/>
    <property type="match status" value="1"/>
</dbReference>
<sequence>MGRLRAGEKAESILKHPEHIVYYDHTPGTRESHQRQMFLTSLSQSTGSTRDILDIASTLLRTRTQTTLPTREALLPFKDCVINIETLCNIVADRELSRRLVGLEGPILPRHAPSLDGSYNGPPFWVPASPWTGIANSDFTVSHLVSLFLAYVNPFWRFVEVDLFIAAMRTRNPDSGYCTPLLVNAILALAAQYSEIDDAFSKREEYVNRGDHFHEEALRLWDLEHGRVSIASVQALTVLVLDAYLRGRDRLSRSLLTTAFTLMRDIPESNALLNSPRTRNEYTRCWKCTAWSVANWYIAFFNAQQLRVIERRGMPRDLPDPDDIFPDTLVHWIGYPLHRWPTPLRPNALARHRCRLSQFMEDLAHLPDGGEDAFEEDSFWKLFKSLFSKLEGWHAQWPEGLRCTEDTVPCLFELHGQYHCTMFELCTKAFEVLFGRKKPRSPTQNITHPSGQLDSRYRRIRKYTLEHVFQVAKELENFRIKYGYKITVPYVIQEAALAAFALLRYMDDDNNNTSRENPKDKQAETDNQTEKLEASLEECFRCLLASGTQLMLPRGIARMLYHTSGVLEIQLPTRIREMIALIAEAAWQPSDLRRLSSAYPNLTLSVKGDTKLYKMHMDEMLRNFEAARVDDDKTINFSPESST</sequence>
<accession>A0A9P4QGN1</accession>
<dbReference type="PANTHER" id="PTHR47256">
    <property type="entry name" value="ZN(II)2CYS6 TRANSCRIPTION FACTOR (EUROFUNG)-RELATED"/>
    <property type="match status" value="1"/>
</dbReference>
<dbReference type="InterPro" id="IPR007219">
    <property type="entry name" value="XnlR_reg_dom"/>
</dbReference>
<keyword evidence="1" id="KW-0539">Nucleus</keyword>
<name>A0A9P4QGN1_9PEZI</name>
<dbReference type="EMBL" id="MU003771">
    <property type="protein sequence ID" value="KAF2724541.1"/>
    <property type="molecule type" value="Genomic_DNA"/>
</dbReference>
<feature type="compositionally biased region" description="Basic and acidic residues" evidence="2">
    <location>
        <begin position="516"/>
        <end position="529"/>
    </location>
</feature>
<dbReference type="InterPro" id="IPR053187">
    <property type="entry name" value="Notoamide_regulator"/>
</dbReference>
<organism evidence="4 5">
    <name type="scientific">Polychaeton citri CBS 116435</name>
    <dbReference type="NCBI Taxonomy" id="1314669"/>
    <lineage>
        <taxon>Eukaryota</taxon>
        <taxon>Fungi</taxon>
        <taxon>Dikarya</taxon>
        <taxon>Ascomycota</taxon>
        <taxon>Pezizomycotina</taxon>
        <taxon>Dothideomycetes</taxon>
        <taxon>Dothideomycetidae</taxon>
        <taxon>Capnodiales</taxon>
        <taxon>Capnodiaceae</taxon>
        <taxon>Polychaeton</taxon>
    </lineage>
</organism>
<gene>
    <name evidence="4" type="ORF">K431DRAFT_300855</name>
</gene>
<evidence type="ECO:0000313" key="4">
    <source>
        <dbReference type="EMBL" id="KAF2724541.1"/>
    </source>
</evidence>
<feature type="region of interest" description="Disordered" evidence="2">
    <location>
        <begin position="510"/>
        <end position="529"/>
    </location>
</feature>
<dbReference type="Proteomes" id="UP000799441">
    <property type="component" value="Unassembled WGS sequence"/>
</dbReference>
<proteinExistence type="predicted"/>
<dbReference type="GO" id="GO:0006351">
    <property type="term" value="P:DNA-templated transcription"/>
    <property type="evidence" value="ECO:0007669"/>
    <property type="project" value="InterPro"/>
</dbReference>
<evidence type="ECO:0000313" key="5">
    <source>
        <dbReference type="Proteomes" id="UP000799441"/>
    </source>
</evidence>